<dbReference type="InterPro" id="IPR008984">
    <property type="entry name" value="SMAD_FHA_dom_sf"/>
</dbReference>
<dbReference type="GO" id="GO:0005737">
    <property type="term" value="C:cytoplasm"/>
    <property type="evidence" value="ECO:0007669"/>
    <property type="project" value="Ensembl"/>
</dbReference>
<evidence type="ECO:0000259" key="7">
    <source>
        <dbReference type="PROSITE" id="PS51507"/>
    </source>
</evidence>
<dbReference type="GO" id="GO:0001227">
    <property type="term" value="F:DNA-binding transcription repressor activity, RNA polymerase II-specific"/>
    <property type="evidence" value="ECO:0007669"/>
    <property type="project" value="Ensembl"/>
</dbReference>
<sequence length="426" mass="49261">MWRMCDRNGGRRLRQWLIEQIDSGMYSGLIWENDEKTMFRIPWKHAGKQDYNQEVDASIFKAWAVFKGKFKEGDKAEPATWKTRLRCALNKSPDFEEVTDRSQLDISEPYKVYRIVPEEEQKCKMGMGNGCSLSEVTEMECSASAIDDLMKEPPSAVDEYLGTIKRSPSPLQETGRNPPIPEWWTQQSSPALPLMSGCTGYEAVHSGYSQMVISFYYGGKLVGNTTTSRPEGCRISLGELPYALESFDHVRFPSADVIPNERQRQITKKLFGHLERGVLLQSNRQGIFIKRLSQGRVFWSGNTMIYKDRPNKLDRDEVVKIFDTNHFLREFHQYYNNQGRFPNSKVLLCFGEEFPDATPLRYKLILVEIEQLNIRQLVEEAGKSDSNSLIHPIGEELHYDQIYRNFQDSCGPHQRPIFRENQQITV</sequence>
<organism evidence="8 9">
    <name type="scientific">Podarcis muralis</name>
    <name type="common">Wall lizard</name>
    <name type="synonym">Lacerta muralis</name>
    <dbReference type="NCBI Taxonomy" id="64176"/>
    <lineage>
        <taxon>Eukaryota</taxon>
        <taxon>Metazoa</taxon>
        <taxon>Chordata</taxon>
        <taxon>Craniata</taxon>
        <taxon>Vertebrata</taxon>
        <taxon>Euteleostomi</taxon>
        <taxon>Lepidosauria</taxon>
        <taxon>Squamata</taxon>
        <taxon>Bifurcata</taxon>
        <taxon>Unidentata</taxon>
        <taxon>Episquamata</taxon>
        <taxon>Laterata</taxon>
        <taxon>Lacertibaenia</taxon>
        <taxon>Lacertidae</taxon>
        <taxon>Podarcis</taxon>
    </lineage>
</organism>
<evidence type="ECO:0000256" key="6">
    <source>
        <dbReference type="ARBA" id="ARBA00023242"/>
    </source>
</evidence>
<dbReference type="CTD" id="3394"/>
<dbReference type="GO" id="GO:0042832">
    <property type="term" value="P:defense response to protozoan"/>
    <property type="evidence" value="ECO:0007669"/>
    <property type="project" value="Ensembl"/>
</dbReference>
<dbReference type="InterPro" id="IPR036390">
    <property type="entry name" value="WH_DNA-bd_sf"/>
</dbReference>
<evidence type="ECO:0000256" key="5">
    <source>
        <dbReference type="ARBA" id="ARBA00023163"/>
    </source>
</evidence>
<dbReference type="FunFam" id="1.10.10.10:FF:000041">
    <property type="entry name" value="Interferon regulatory factor 4"/>
    <property type="match status" value="1"/>
</dbReference>
<keyword evidence="6" id="KW-0539">Nucleus</keyword>
<dbReference type="SUPFAM" id="SSF46785">
    <property type="entry name" value="Winged helix' DNA-binding domain"/>
    <property type="match status" value="1"/>
</dbReference>
<dbReference type="AlphaFoldDB" id="A0A670J0Q1"/>
<dbReference type="GeneTree" id="ENSGT00940000158140"/>
<dbReference type="GO" id="GO:0032479">
    <property type="term" value="P:regulation of type I interferon production"/>
    <property type="evidence" value="ECO:0007669"/>
    <property type="project" value="Ensembl"/>
</dbReference>
<reference evidence="8" key="3">
    <citation type="submission" date="2025-09" db="UniProtKB">
        <authorList>
            <consortium name="Ensembl"/>
        </authorList>
    </citation>
    <scope>IDENTIFICATION</scope>
</reference>
<dbReference type="GO" id="GO:0000978">
    <property type="term" value="F:RNA polymerase II cis-regulatory region sequence-specific DNA binding"/>
    <property type="evidence" value="ECO:0007669"/>
    <property type="project" value="Ensembl"/>
</dbReference>
<dbReference type="Pfam" id="PF10401">
    <property type="entry name" value="IRF-3"/>
    <property type="match status" value="1"/>
</dbReference>
<dbReference type="GO" id="GO:0005654">
    <property type="term" value="C:nucleoplasm"/>
    <property type="evidence" value="ECO:0007669"/>
    <property type="project" value="Ensembl"/>
</dbReference>
<evidence type="ECO:0000256" key="1">
    <source>
        <dbReference type="ARBA" id="ARBA00004123"/>
    </source>
</evidence>
<dbReference type="PRINTS" id="PR00267">
    <property type="entry name" value="INTFRNREGFCT"/>
</dbReference>
<dbReference type="GO" id="GO:0030099">
    <property type="term" value="P:myeloid cell differentiation"/>
    <property type="evidence" value="ECO:0007669"/>
    <property type="project" value="Ensembl"/>
</dbReference>
<proteinExistence type="predicted"/>
<dbReference type="GO" id="GO:0006909">
    <property type="term" value="P:phagocytosis"/>
    <property type="evidence" value="ECO:0007669"/>
    <property type="project" value="Ensembl"/>
</dbReference>
<name>A0A670J0Q1_PODMU</name>
<dbReference type="InterPro" id="IPR019471">
    <property type="entry name" value="Interferon_reg_factor-3"/>
</dbReference>
<evidence type="ECO:0000256" key="3">
    <source>
        <dbReference type="ARBA" id="ARBA00023125"/>
    </source>
</evidence>
<reference evidence="8 9" key="1">
    <citation type="journal article" date="2019" name="Proc. Natl. Acad. Sci. U.S.A.">
        <title>Regulatory changes in pterin and carotenoid genes underlie balanced color polymorphisms in the wall lizard.</title>
        <authorList>
            <person name="Andrade P."/>
            <person name="Pinho C."/>
            <person name="Perez I de Lanuza G."/>
            <person name="Afonso S."/>
            <person name="Brejcha J."/>
            <person name="Rubin C.J."/>
            <person name="Wallerman O."/>
            <person name="Pereira P."/>
            <person name="Sabatino S.J."/>
            <person name="Bellati A."/>
            <person name="Pellitteri-Rosa D."/>
            <person name="Bosakova Z."/>
            <person name="Bunikis I."/>
            <person name="Carretero M.A."/>
            <person name="Feiner N."/>
            <person name="Marsik P."/>
            <person name="Pauperio F."/>
            <person name="Salvi D."/>
            <person name="Soler L."/>
            <person name="While G.M."/>
            <person name="Uller T."/>
            <person name="Font E."/>
            <person name="Andersson L."/>
            <person name="Carneiro M."/>
        </authorList>
    </citation>
    <scope>NUCLEOTIDE SEQUENCE</scope>
</reference>
<dbReference type="InterPro" id="IPR036388">
    <property type="entry name" value="WH-like_DNA-bd_sf"/>
</dbReference>
<evidence type="ECO:0000256" key="2">
    <source>
        <dbReference type="ARBA" id="ARBA00023015"/>
    </source>
</evidence>
<dbReference type="SMART" id="SM00348">
    <property type="entry name" value="IRF"/>
    <property type="match status" value="1"/>
</dbReference>
<dbReference type="InterPro" id="IPR017855">
    <property type="entry name" value="SMAD-like_dom_sf"/>
</dbReference>
<gene>
    <name evidence="8" type="primary">IRF8</name>
</gene>
<dbReference type="OMA" id="EICASHQ"/>
<dbReference type="PROSITE" id="PS51507">
    <property type="entry name" value="IRF_2"/>
    <property type="match status" value="1"/>
</dbReference>
<keyword evidence="9" id="KW-1185">Reference proteome</keyword>
<dbReference type="KEGG" id="pmua:114602165"/>
<dbReference type="Gene3D" id="1.10.10.10">
    <property type="entry name" value="Winged helix-like DNA-binding domain superfamily/Winged helix DNA-binding domain"/>
    <property type="match status" value="1"/>
</dbReference>
<dbReference type="SUPFAM" id="SSF49879">
    <property type="entry name" value="SMAD/FHA domain"/>
    <property type="match status" value="1"/>
</dbReference>
<evidence type="ECO:0000256" key="4">
    <source>
        <dbReference type="ARBA" id="ARBA00023159"/>
    </source>
</evidence>
<dbReference type="GeneID" id="114602165"/>
<dbReference type="OrthoDB" id="9922389at2759"/>
<comment type="subcellular location">
    <subcellularLocation>
        <location evidence="1">Nucleus</location>
    </subcellularLocation>
</comment>
<keyword evidence="4" id="KW-0010">Activator</keyword>
<dbReference type="PANTHER" id="PTHR11949:SF7">
    <property type="entry name" value="INTERFERON REGULATORY FACTOR 8"/>
    <property type="match status" value="1"/>
</dbReference>
<evidence type="ECO:0000313" key="8">
    <source>
        <dbReference type="Ensembl" id="ENSPMRP00000016932.1"/>
    </source>
</evidence>
<keyword evidence="5" id="KW-0804">Transcription</keyword>
<dbReference type="CDD" id="cd00103">
    <property type="entry name" value="IRF"/>
    <property type="match status" value="1"/>
</dbReference>
<dbReference type="GO" id="GO:0071346">
    <property type="term" value="P:cellular response to type II interferon"/>
    <property type="evidence" value="ECO:0007669"/>
    <property type="project" value="Ensembl"/>
</dbReference>
<dbReference type="PANTHER" id="PTHR11949">
    <property type="entry name" value="INTERFERON REGULATORY FACTOR"/>
    <property type="match status" value="1"/>
</dbReference>
<keyword evidence="2" id="KW-0805">Transcription regulation</keyword>
<dbReference type="InterPro" id="IPR019817">
    <property type="entry name" value="Interferon_reg_fac_CS"/>
</dbReference>
<keyword evidence="3" id="KW-0238">DNA-binding</keyword>
<dbReference type="Gene3D" id="2.60.200.10">
    <property type="match status" value="1"/>
</dbReference>
<dbReference type="GO" id="GO:0042742">
    <property type="term" value="P:defense response to bacterium"/>
    <property type="evidence" value="ECO:0007669"/>
    <property type="project" value="Ensembl"/>
</dbReference>
<dbReference type="Ensembl" id="ENSPMRT00000018040.1">
    <property type="protein sequence ID" value="ENSPMRP00000016932.1"/>
    <property type="gene ID" value="ENSPMRG00000011240.1"/>
</dbReference>
<dbReference type="SMART" id="SM01243">
    <property type="entry name" value="IRF-3"/>
    <property type="match status" value="1"/>
</dbReference>
<accession>A0A670J0Q1</accession>
<dbReference type="FunFam" id="2.60.200.10:FF:000013">
    <property type="entry name" value="Interferon regulatory factor 8"/>
    <property type="match status" value="1"/>
</dbReference>
<dbReference type="GO" id="GO:0032729">
    <property type="term" value="P:positive regulation of type II interferon production"/>
    <property type="evidence" value="ECO:0007669"/>
    <property type="project" value="Ensembl"/>
</dbReference>
<dbReference type="GO" id="GO:0032735">
    <property type="term" value="P:positive regulation of interleukin-12 production"/>
    <property type="evidence" value="ECO:0007669"/>
    <property type="project" value="Ensembl"/>
</dbReference>
<reference evidence="8" key="2">
    <citation type="submission" date="2025-08" db="UniProtKB">
        <authorList>
            <consortium name="Ensembl"/>
        </authorList>
    </citation>
    <scope>IDENTIFICATION</scope>
</reference>
<dbReference type="GO" id="GO:0071222">
    <property type="term" value="P:cellular response to lipopolysaccharide"/>
    <property type="evidence" value="ECO:0007669"/>
    <property type="project" value="Ensembl"/>
</dbReference>
<dbReference type="Proteomes" id="UP000472272">
    <property type="component" value="Chromosome 8"/>
</dbReference>
<dbReference type="RefSeq" id="XP_028595893.1">
    <property type="nucleotide sequence ID" value="XM_028740060.1"/>
</dbReference>
<dbReference type="PROSITE" id="PS00601">
    <property type="entry name" value="IRF_1"/>
    <property type="match status" value="1"/>
</dbReference>
<evidence type="ECO:0000313" key="9">
    <source>
        <dbReference type="Proteomes" id="UP000472272"/>
    </source>
</evidence>
<dbReference type="GO" id="GO:0045944">
    <property type="term" value="P:positive regulation of transcription by RNA polymerase II"/>
    <property type="evidence" value="ECO:0007669"/>
    <property type="project" value="Ensembl"/>
</dbReference>
<feature type="domain" description="IRF tryptophan pentad repeat" evidence="7">
    <location>
        <begin position="10"/>
        <end position="117"/>
    </location>
</feature>
<dbReference type="GO" id="GO:0002273">
    <property type="term" value="P:plasmacytoid dendritic cell differentiation"/>
    <property type="evidence" value="ECO:0007669"/>
    <property type="project" value="Ensembl"/>
</dbReference>
<protein>
    <submittedName>
        <fullName evidence="8">Interferon regulatory factor 8</fullName>
    </submittedName>
</protein>
<dbReference type="Pfam" id="PF00605">
    <property type="entry name" value="IRF"/>
    <property type="match status" value="1"/>
</dbReference>
<dbReference type="InterPro" id="IPR001346">
    <property type="entry name" value="Interferon_reg_fact_DNA-bd_dom"/>
</dbReference>